<evidence type="ECO:0000313" key="2">
    <source>
        <dbReference type="Proteomes" id="UP000198824"/>
    </source>
</evidence>
<dbReference type="STRING" id="1166337.SAMN05192580_2473"/>
<dbReference type="EMBL" id="FOZG01000002">
    <property type="protein sequence ID" value="SFS00093.1"/>
    <property type="molecule type" value="Genomic_DNA"/>
</dbReference>
<dbReference type="Pfam" id="PF05930">
    <property type="entry name" value="Phage_AlpA"/>
    <property type="match status" value="1"/>
</dbReference>
<organism evidence="1 2">
    <name type="scientific">Sphingomonas jatrophae</name>
    <dbReference type="NCBI Taxonomy" id="1166337"/>
    <lineage>
        <taxon>Bacteria</taxon>
        <taxon>Pseudomonadati</taxon>
        <taxon>Pseudomonadota</taxon>
        <taxon>Alphaproteobacteria</taxon>
        <taxon>Sphingomonadales</taxon>
        <taxon>Sphingomonadaceae</taxon>
        <taxon>Sphingomonas</taxon>
    </lineage>
</organism>
<dbReference type="AlphaFoldDB" id="A0A1I6L9A6"/>
<keyword evidence="2" id="KW-1185">Reference proteome</keyword>
<gene>
    <name evidence="1" type="ORF">SAMN05192580_2473</name>
</gene>
<accession>A0A1I6L9A6</accession>
<evidence type="ECO:0000313" key="1">
    <source>
        <dbReference type="EMBL" id="SFS00093.1"/>
    </source>
</evidence>
<name>A0A1I6L9A6_9SPHN</name>
<dbReference type="InterPro" id="IPR010260">
    <property type="entry name" value="AlpA"/>
</dbReference>
<dbReference type="OrthoDB" id="1525365at2"/>
<dbReference type="PANTHER" id="PTHR36154">
    <property type="entry name" value="DNA-BINDING TRANSCRIPTIONAL ACTIVATOR ALPA"/>
    <property type="match status" value="1"/>
</dbReference>
<sequence>MATDAHTPTRLIRLPEVKLRTGLARSSIYRMMEDGGFPRPRKLGPRAVAWLVNDIDQWIDSRPAKPAG</sequence>
<dbReference type="Proteomes" id="UP000198824">
    <property type="component" value="Unassembled WGS sequence"/>
</dbReference>
<protein>
    <submittedName>
        <fullName evidence="1">Transcriptional regulator, AlpA family</fullName>
    </submittedName>
</protein>
<reference evidence="1 2" key="1">
    <citation type="submission" date="2016-10" db="EMBL/GenBank/DDBJ databases">
        <authorList>
            <person name="de Groot N.N."/>
        </authorList>
    </citation>
    <scope>NUCLEOTIDE SEQUENCE [LARGE SCALE GENOMIC DNA]</scope>
    <source>
        <strain evidence="1 2">S5-249</strain>
    </source>
</reference>
<dbReference type="InterPro" id="IPR052931">
    <property type="entry name" value="Prophage_regulatory_activator"/>
</dbReference>
<dbReference type="PANTHER" id="PTHR36154:SF1">
    <property type="entry name" value="DNA-BINDING TRANSCRIPTIONAL ACTIVATOR ALPA"/>
    <property type="match status" value="1"/>
</dbReference>
<dbReference type="Gene3D" id="1.10.238.160">
    <property type="match status" value="1"/>
</dbReference>
<dbReference type="RefSeq" id="WP_093316021.1">
    <property type="nucleotide sequence ID" value="NZ_FOZG01000002.1"/>
</dbReference>
<proteinExistence type="predicted"/>